<reference evidence="1" key="2">
    <citation type="submission" date="2021-04" db="EMBL/GenBank/DDBJ databases">
        <authorList>
            <person name="Dong X."/>
        </authorList>
    </citation>
    <scope>NUCLEOTIDE SEQUENCE</scope>
    <source>
        <strain evidence="1">LLY</strain>
    </source>
</reference>
<proteinExistence type="predicted"/>
<organism evidence="1 2">
    <name type="scientific">Methanococcoides seepicolus</name>
    <dbReference type="NCBI Taxonomy" id="2828780"/>
    <lineage>
        <taxon>Archaea</taxon>
        <taxon>Methanobacteriati</taxon>
        <taxon>Methanobacteriota</taxon>
        <taxon>Stenosarchaea group</taxon>
        <taxon>Methanomicrobia</taxon>
        <taxon>Methanosarcinales</taxon>
        <taxon>Methanosarcinaceae</taxon>
        <taxon>Methanococcoides</taxon>
    </lineage>
</organism>
<dbReference type="Proteomes" id="UP001056766">
    <property type="component" value="Unassembled WGS sequence"/>
</dbReference>
<reference evidence="1" key="1">
    <citation type="journal article" date="2021" name="mSystems">
        <title>Bacteria and Archaea Synergistically Convert Glycine Betaine to Biogenic Methane in the Formosa Cold Seep of the South China Sea.</title>
        <authorList>
            <person name="Li L."/>
            <person name="Zhang W."/>
            <person name="Zhang S."/>
            <person name="Song L."/>
            <person name="Sun Q."/>
            <person name="Zhang H."/>
            <person name="Xiang H."/>
            <person name="Dong X."/>
        </authorList>
    </citation>
    <scope>NUCLEOTIDE SEQUENCE</scope>
    <source>
        <strain evidence="1">LLY</strain>
    </source>
</reference>
<comment type="caution">
    <text evidence="1">The sequence shown here is derived from an EMBL/GenBank/DDBJ whole genome shotgun (WGS) entry which is preliminary data.</text>
</comment>
<evidence type="ECO:0000313" key="2">
    <source>
        <dbReference type="Proteomes" id="UP001056766"/>
    </source>
</evidence>
<dbReference type="InterPro" id="IPR036397">
    <property type="entry name" value="RNaseH_sf"/>
</dbReference>
<protein>
    <submittedName>
        <fullName evidence="1">Transposase</fullName>
    </submittedName>
</protein>
<keyword evidence="2" id="KW-1185">Reference proteome</keyword>
<accession>A0A9E4ZBW7</accession>
<sequence length="103" mass="12210">MGKRGDTDLLRKMIIDTPYDEWKKMEIEFLIYLPPYSPDINPIEHICKSIKRVISSIIIIDTNHMKQLIFDAFIKYSSNIHQRLVLQRDGLKSLLMKIISEKY</sequence>
<dbReference type="EMBL" id="JAGSOI010000004">
    <property type="protein sequence ID" value="MCM1985761.1"/>
    <property type="molecule type" value="Genomic_DNA"/>
</dbReference>
<dbReference type="Gene3D" id="3.30.420.10">
    <property type="entry name" value="Ribonuclease H-like superfamily/Ribonuclease H"/>
    <property type="match status" value="1"/>
</dbReference>
<dbReference type="GO" id="GO:0003676">
    <property type="term" value="F:nucleic acid binding"/>
    <property type="evidence" value="ECO:0007669"/>
    <property type="project" value="InterPro"/>
</dbReference>
<gene>
    <name evidence="1" type="ORF">KDK67_01815</name>
</gene>
<dbReference type="AlphaFoldDB" id="A0A9E4ZBW7"/>
<evidence type="ECO:0000313" key="1">
    <source>
        <dbReference type="EMBL" id="MCM1985761.1"/>
    </source>
</evidence>
<name>A0A9E4ZBW7_9EURY</name>
<dbReference type="RefSeq" id="WP_250867136.1">
    <property type="nucleotide sequence ID" value="NZ_JAGSOI010000004.1"/>
</dbReference>